<feature type="transmembrane region" description="Helical" evidence="6">
    <location>
        <begin position="51"/>
        <end position="72"/>
    </location>
</feature>
<dbReference type="GO" id="GO:0032153">
    <property type="term" value="C:cell division site"/>
    <property type="evidence" value="ECO:0007669"/>
    <property type="project" value="TreeGrafter"/>
</dbReference>
<dbReference type="EMBL" id="FQTW01000002">
    <property type="protein sequence ID" value="SHE54051.1"/>
    <property type="molecule type" value="Genomic_DNA"/>
</dbReference>
<feature type="transmembrane region" description="Helical" evidence="6">
    <location>
        <begin position="356"/>
        <end position="383"/>
    </location>
</feature>
<organism evidence="7 8">
    <name type="scientific">Psychroflexus salarius</name>
    <dbReference type="NCBI Taxonomy" id="1155689"/>
    <lineage>
        <taxon>Bacteria</taxon>
        <taxon>Pseudomonadati</taxon>
        <taxon>Bacteroidota</taxon>
        <taxon>Flavobacteriia</taxon>
        <taxon>Flavobacteriales</taxon>
        <taxon>Flavobacteriaceae</taxon>
        <taxon>Psychroflexus</taxon>
    </lineage>
</organism>
<evidence type="ECO:0000313" key="8">
    <source>
        <dbReference type="Proteomes" id="UP000184462"/>
    </source>
</evidence>
<name>A0A1M4UB01_9FLAO</name>
<keyword evidence="5 6" id="KW-0472">Membrane</keyword>
<dbReference type="Pfam" id="PF01098">
    <property type="entry name" value="FTSW_RODA_SPOVE"/>
    <property type="match status" value="1"/>
</dbReference>
<dbReference type="GO" id="GO:0015648">
    <property type="term" value="F:lipid-linked peptidoglycan transporter activity"/>
    <property type="evidence" value="ECO:0007669"/>
    <property type="project" value="TreeGrafter"/>
</dbReference>
<dbReference type="InterPro" id="IPR001182">
    <property type="entry name" value="FtsW/RodA"/>
</dbReference>
<keyword evidence="8" id="KW-1185">Reference proteome</keyword>
<dbReference type="OrthoDB" id="9768187at2"/>
<feature type="transmembrane region" description="Helical" evidence="6">
    <location>
        <begin position="79"/>
        <end position="98"/>
    </location>
</feature>
<feature type="transmembrane region" description="Helical" evidence="6">
    <location>
        <begin position="323"/>
        <end position="344"/>
    </location>
</feature>
<evidence type="ECO:0000256" key="3">
    <source>
        <dbReference type="ARBA" id="ARBA00022960"/>
    </source>
</evidence>
<evidence type="ECO:0000256" key="5">
    <source>
        <dbReference type="ARBA" id="ARBA00023136"/>
    </source>
</evidence>
<evidence type="ECO:0000256" key="2">
    <source>
        <dbReference type="ARBA" id="ARBA00022692"/>
    </source>
</evidence>
<dbReference type="Proteomes" id="UP000184462">
    <property type="component" value="Unassembled WGS sequence"/>
</dbReference>
<dbReference type="GO" id="GO:0008360">
    <property type="term" value="P:regulation of cell shape"/>
    <property type="evidence" value="ECO:0007669"/>
    <property type="project" value="UniProtKB-KW"/>
</dbReference>
<evidence type="ECO:0000313" key="7">
    <source>
        <dbReference type="EMBL" id="SHE54051.1"/>
    </source>
</evidence>
<feature type="transmembrane region" description="Helical" evidence="6">
    <location>
        <begin position="389"/>
        <end position="408"/>
    </location>
</feature>
<evidence type="ECO:0000256" key="6">
    <source>
        <dbReference type="SAM" id="Phobius"/>
    </source>
</evidence>
<gene>
    <name evidence="7" type="ORF">SAMN05444278_102278</name>
</gene>
<reference evidence="7 8" key="1">
    <citation type="submission" date="2016-11" db="EMBL/GenBank/DDBJ databases">
        <authorList>
            <person name="Jaros S."/>
            <person name="Januszkiewicz K."/>
            <person name="Wedrychowicz H."/>
        </authorList>
    </citation>
    <scope>NUCLEOTIDE SEQUENCE [LARGE SCALE GENOMIC DNA]</scope>
    <source>
        <strain evidence="7 8">DSM 25661</strain>
    </source>
</reference>
<dbReference type="NCBIfam" id="NF037961">
    <property type="entry name" value="RodA_shape"/>
    <property type="match status" value="1"/>
</dbReference>
<dbReference type="PANTHER" id="PTHR30474:SF1">
    <property type="entry name" value="PEPTIDOGLYCAN GLYCOSYLTRANSFERASE MRDB"/>
    <property type="match status" value="1"/>
</dbReference>
<evidence type="ECO:0000256" key="1">
    <source>
        <dbReference type="ARBA" id="ARBA00004141"/>
    </source>
</evidence>
<evidence type="ECO:0000256" key="4">
    <source>
        <dbReference type="ARBA" id="ARBA00022989"/>
    </source>
</evidence>
<proteinExistence type="predicted"/>
<keyword evidence="4 6" id="KW-1133">Transmembrane helix</keyword>
<protein>
    <submittedName>
        <fullName evidence="7">Rod shape determining protein RodA</fullName>
    </submittedName>
</protein>
<keyword evidence="3" id="KW-0133">Cell shape</keyword>
<feature type="transmembrane region" description="Helical" evidence="6">
    <location>
        <begin position="184"/>
        <end position="217"/>
    </location>
</feature>
<dbReference type="GO" id="GO:0051301">
    <property type="term" value="P:cell division"/>
    <property type="evidence" value="ECO:0007669"/>
    <property type="project" value="InterPro"/>
</dbReference>
<feature type="transmembrane region" description="Helical" evidence="6">
    <location>
        <begin position="146"/>
        <end position="172"/>
    </location>
</feature>
<accession>A0A1M4UB01</accession>
<feature type="transmembrane region" description="Helical" evidence="6">
    <location>
        <begin position="229"/>
        <end position="250"/>
    </location>
</feature>
<dbReference type="GO" id="GO:0005886">
    <property type="term" value="C:plasma membrane"/>
    <property type="evidence" value="ECO:0007669"/>
    <property type="project" value="TreeGrafter"/>
</dbReference>
<keyword evidence="2 6" id="KW-0812">Transmembrane</keyword>
<sequence length="418" mass="46660">MGAQKTILQIDWLSIMLIALLIGFGWGNIYSTTLTSADANIFDFSAIYGKQILFIALGFLLVIVITSIEVKFYERFASIIYLLAILSLVGVLFFGKTIAGQTAWYSFGLFSIQPAEFVKAAVALAMAKYLSEIQVSLKLFKYQLKAFFIIAVPVGLIMLQPDAGSALIYASFILPMYREGLPHWYLTISISAAVLFVLTLKFGVIIVSVILILILVLAYILNKNKRKKLWKYLVIGLLGVGFSFSVSYIFNNVLLPHQQDRFEVLLSDQVDIKGSAFNLYQSQVAIGSGGLTGKGWLKGTQTQGKFVPEQHTDYIFSTVGEEWGFLGSSIIIILFACLILRLYYLAERQKSQFNRVFGYSVIGILFFHFFVNIAMVIGLFPTVGIPLPFFSYGGSGLWGFLILIFIFLKFDAKRSSLN</sequence>
<dbReference type="PANTHER" id="PTHR30474">
    <property type="entry name" value="CELL CYCLE PROTEIN"/>
    <property type="match status" value="1"/>
</dbReference>
<feature type="transmembrane region" description="Helical" evidence="6">
    <location>
        <begin position="12"/>
        <end position="31"/>
    </location>
</feature>
<dbReference type="AlphaFoldDB" id="A0A1M4UB01"/>
<comment type="subcellular location">
    <subcellularLocation>
        <location evidence="1">Membrane</location>
        <topology evidence="1">Multi-pass membrane protein</topology>
    </subcellularLocation>
</comment>
<dbReference type="STRING" id="1155689.SAMN05444278_102278"/>
<dbReference type="RefSeq" id="WP_073192375.1">
    <property type="nucleotide sequence ID" value="NZ_FQTW01000002.1"/>
</dbReference>